<feature type="domain" description="Peptidase A1" evidence="14">
    <location>
        <begin position="136"/>
        <end position="445"/>
    </location>
</feature>
<dbReference type="PROSITE" id="PS00141">
    <property type="entry name" value="ASP_PROTEASE"/>
    <property type="match status" value="1"/>
</dbReference>
<evidence type="ECO:0000256" key="4">
    <source>
        <dbReference type="ARBA" id="ARBA00022670"/>
    </source>
</evidence>
<evidence type="ECO:0000256" key="3">
    <source>
        <dbReference type="ARBA" id="ARBA00022525"/>
    </source>
</evidence>
<dbReference type="InterPro" id="IPR034163">
    <property type="entry name" value="Aspergillopepsin-like_cat_dom"/>
</dbReference>
<dbReference type="PANTHER" id="PTHR47966:SF23">
    <property type="entry name" value="ASPARTIC ENDOPEPTIDASE, PUTATIVE (AFU_ORTHOLOGUE AFUA_2G15950)-RELATED"/>
    <property type="match status" value="1"/>
</dbReference>
<evidence type="ECO:0000259" key="14">
    <source>
        <dbReference type="PROSITE" id="PS51767"/>
    </source>
</evidence>
<evidence type="ECO:0000256" key="6">
    <source>
        <dbReference type="ARBA" id="ARBA00022750"/>
    </source>
</evidence>
<dbReference type="AlphaFoldDB" id="A0A2C5YAK6"/>
<dbReference type="Proteomes" id="UP000224854">
    <property type="component" value="Unassembled WGS sequence"/>
</dbReference>
<keyword evidence="6 12" id="KW-0064">Aspartyl protease</keyword>
<keyword evidence="5 13" id="KW-0732">Signal</keyword>
<sequence length="448" mass="49037">MYRFLSLLVFFILLSLPLASPTAIQKRSFSVKRVPNPAFTGRDGSKALAKAYRKYNIPLPQPLQNTLDARQSILHQHVNHKRSYRVATNPHVRGSHYSKMGSHAYPRVQAQPYPLANRTNQTGVVEASPEKGDVEFLSPVKIGGQELTLDFDTGSSDLWVFNSQLGKDTTAGHQVYDPKKSKTFTKLEGHEFRIRYGDGSGARGNVGTDVVEVGGATVSEQPVQLATELTGTFLNDQSNDGLLGLAFSKLNTVKPNKQKTFFENVKDSLSEPLFTADLRKGSAGAYNFGHIDHSRFKGDLHWLPINETKGFWQFSSEHFALDDQEPQPSTPGAQAIVDTGTTLILADEKIATAYYAQVEGAQQDDDRGGYTFPCDQELPDLHLDIGGVYMARVDGNDLNFSETGNNMCFGGIQAAPRGGVGIYGDIFLKSHFVVFHGGNNSLGVAPHA</sequence>
<dbReference type="PANTHER" id="PTHR47966">
    <property type="entry name" value="BETA-SITE APP-CLEAVING ENZYME, ISOFORM A-RELATED"/>
    <property type="match status" value="1"/>
</dbReference>
<gene>
    <name evidence="15" type="ORF">CDD82_1809</name>
</gene>
<evidence type="ECO:0000256" key="13">
    <source>
        <dbReference type="SAM" id="SignalP"/>
    </source>
</evidence>
<dbReference type="InterPro" id="IPR001461">
    <property type="entry name" value="Aspartic_peptidase_A1"/>
</dbReference>
<feature type="active site" evidence="10">
    <location>
        <position position="338"/>
    </location>
</feature>
<dbReference type="Pfam" id="PF00026">
    <property type="entry name" value="Asp"/>
    <property type="match status" value="1"/>
</dbReference>
<dbReference type="GO" id="GO:0005576">
    <property type="term" value="C:extracellular region"/>
    <property type="evidence" value="ECO:0007669"/>
    <property type="project" value="UniProtKB-SubCell"/>
</dbReference>
<evidence type="ECO:0000256" key="1">
    <source>
        <dbReference type="ARBA" id="ARBA00004613"/>
    </source>
</evidence>
<name>A0A2C5YAK6_9HYPO</name>
<evidence type="ECO:0000256" key="8">
    <source>
        <dbReference type="ARBA" id="ARBA00023145"/>
    </source>
</evidence>
<dbReference type="PRINTS" id="PR00792">
    <property type="entry name" value="PEPSIN"/>
</dbReference>
<keyword evidence="9" id="KW-0325">Glycoprotein</keyword>
<evidence type="ECO:0000256" key="9">
    <source>
        <dbReference type="ARBA" id="ARBA00023180"/>
    </source>
</evidence>
<comment type="caution">
    <text evidence="15">The sequence shown here is derived from an EMBL/GenBank/DDBJ whole genome shotgun (WGS) entry which is preliminary data.</text>
</comment>
<dbReference type="GO" id="GO:0006508">
    <property type="term" value="P:proteolysis"/>
    <property type="evidence" value="ECO:0007669"/>
    <property type="project" value="UniProtKB-KW"/>
</dbReference>
<evidence type="ECO:0000256" key="11">
    <source>
        <dbReference type="PIRSR" id="PIRSR601461-2"/>
    </source>
</evidence>
<feature type="chain" id="PRO_5012360965" description="Peptidase A1 domain-containing protein" evidence="13">
    <location>
        <begin position="20"/>
        <end position="448"/>
    </location>
</feature>
<keyword evidence="7 12" id="KW-0378">Hydrolase</keyword>
<dbReference type="OrthoDB" id="2747330at2759"/>
<evidence type="ECO:0000256" key="12">
    <source>
        <dbReference type="RuleBase" id="RU000454"/>
    </source>
</evidence>
<keyword evidence="4 12" id="KW-0645">Protease</keyword>
<keyword evidence="3" id="KW-0964">Secreted</keyword>
<dbReference type="InterPro" id="IPR021109">
    <property type="entry name" value="Peptidase_aspartic_dom_sf"/>
</dbReference>
<comment type="similarity">
    <text evidence="2 12">Belongs to the peptidase A1 family.</text>
</comment>
<dbReference type="InterPro" id="IPR001969">
    <property type="entry name" value="Aspartic_peptidase_AS"/>
</dbReference>
<feature type="signal peptide" evidence="13">
    <location>
        <begin position="1"/>
        <end position="19"/>
    </location>
</feature>
<dbReference type="SUPFAM" id="SSF50630">
    <property type="entry name" value="Acid proteases"/>
    <property type="match status" value="1"/>
</dbReference>
<keyword evidence="11" id="KW-1015">Disulfide bond</keyword>
<dbReference type="PROSITE" id="PS51767">
    <property type="entry name" value="PEPTIDASE_A1"/>
    <property type="match status" value="1"/>
</dbReference>
<reference evidence="15 16" key="1">
    <citation type="submission" date="2017-06" db="EMBL/GenBank/DDBJ databases">
        <title>Ant-infecting Ophiocordyceps genomes reveal a high diversity of potential behavioral manipulation genes and a possible major role for enterotoxins.</title>
        <authorList>
            <person name="De Bekker C."/>
            <person name="Evans H.C."/>
            <person name="Brachmann A."/>
            <person name="Hughes D.P."/>
        </authorList>
    </citation>
    <scope>NUCLEOTIDE SEQUENCE [LARGE SCALE GENOMIC DNA]</scope>
    <source>
        <strain evidence="15 16">1348a</strain>
    </source>
</reference>
<proteinExistence type="inferred from homology"/>
<dbReference type="CDD" id="cd06097">
    <property type="entry name" value="Aspergillopepsin_like"/>
    <property type="match status" value="1"/>
</dbReference>
<accession>A0A2C5YAK6</accession>
<protein>
    <recommendedName>
        <fullName evidence="14">Peptidase A1 domain-containing protein</fullName>
    </recommendedName>
</protein>
<evidence type="ECO:0000256" key="7">
    <source>
        <dbReference type="ARBA" id="ARBA00022801"/>
    </source>
</evidence>
<keyword evidence="8" id="KW-0865">Zymogen</keyword>
<evidence type="ECO:0000256" key="5">
    <source>
        <dbReference type="ARBA" id="ARBA00022729"/>
    </source>
</evidence>
<dbReference type="FunFam" id="2.40.70.10:FF:000026">
    <property type="entry name" value="Endothiapepsin"/>
    <property type="match status" value="1"/>
</dbReference>
<evidence type="ECO:0000256" key="2">
    <source>
        <dbReference type="ARBA" id="ARBA00007447"/>
    </source>
</evidence>
<feature type="active site" evidence="10">
    <location>
        <position position="152"/>
    </location>
</feature>
<evidence type="ECO:0000313" key="16">
    <source>
        <dbReference type="Proteomes" id="UP000224854"/>
    </source>
</evidence>
<comment type="subcellular location">
    <subcellularLocation>
        <location evidence="1">Secreted</location>
    </subcellularLocation>
</comment>
<evidence type="ECO:0000256" key="10">
    <source>
        <dbReference type="PIRSR" id="PIRSR601461-1"/>
    </source>
</evidence>
<dbReference type="EMBL" id="NJEU01001577">
    <property type="protein sequence ID" value="PHH63984.1"/>
    <property type="molecule type" value="Genomic_DNA"/>
</dbReference>
<dbReference type="InterPro" id="IPR033121">
    <property type="entry name" value="PEPTIDASE_A1"/>
</dbReference>
<dbReference type="Gene3D" id="2.40.70.10">
    <property type="entry name" value="Acid Proteases"/>
    <property type="match status" value="2"/>
</dbReference>
<dbReference type="GO" id="GO:0004190">
    <property type="term" value="F:aspartic-type endopeptidase activity"/>
    <property type="evidence" value="ECO:0007669"/>
    <property type="project" value="UniProtKB-KW"/>
</dbReference>
<feature type="disulfide bond" evidence="11">
    <location>
        <begin position="374"/>
        <end position="408"/>
    </location>
</feature>
<keyword evidence="16" id="KW-1185">Reference proteome</keyword>
<evidence type="ECO:0000313" key="15">
    <source>
        <dbReference type="EMBL" id="PHH63984.1"/>
    </source>
</evidence>
<organism evidence="15 16">
    <name type="scientific">Ophiocordyceps australis</name>
    <dbReference type="NCBI Taxonomy" id="1399860"/>
    <lineage>
        <taxon>Eukaryota</taxon>
        <taxon>Fungi</taxon>
        <taxon>Dikarya</taxon>
        <taxon>Ascomycota</taxon>
        <taxon>Pezizomycotina</taxon>
        <taxon>Sordariomycetes</taxon>
        <taxon>Hypocreomycetidae</taxon>
        <taxon>Hypocreales</taxon>
        <taxon>Ophiocordycipitaceae</taxon>
        <taxon>Ophiocordyceps</taxon>
    </lineage>
</organism>